<gene>
    <name evidence="2" type="ORF">IW261DRAFT_1317388</name>
    <name evidence="1" type="ORF">IW261DRAFT_1319863</name>
</gene>
<evidence type="ECO:0000313" key="3">
    <source>
        <dbReference type="Proteomes" id="UP001175227"/>
    </source>
</evidence>
<reference evidence="1" key="1">
    <citation type="submission" date="2023-06" db="EMBL/GenBank/DDBJ databases">
        <authorList>
            <consortium name="Lawrence Berkeley National Laboratory"/>
            <person name="Ahrendt S."/>
            <person name="Sahu N."/>
            <person name="Indic B."/>
            <person name="Wong-Bajracharya J."/>
            <person name="Merenyi Z."/>
            <person name="Ke H.-M."/>
            <person name="Monk M."/>
            <person name="Kocsube S."/>
            <person name="Drula E."/>
            <person name="Lipzen A."/>
            <person name="Balint B."/>
            <person name="Henrissat B."/>
            <person name="Andreopoulos B."/>
            <person name="Martin F.M."/>
            <person name="Harder C.B."/>
            <person name="Rigling D."/>
            <person name="Ford K.L."/>
            <person name="Foster G.D."/>
            <person name="Pangilinan J."/>
            <person name="Papanicolaou A."/>
            <person name="Barry K."/>
            <person name="LaButti K."/>
            <person name="Viragh M."/>
            <person name="Koriabine M."/>
            <person name="Yan M."/>
            <person name="Riley R."/>
            <person name="Champramary S."/>
            <person name="Plett K.L."/>
            <person name="Tsai I.J."/>
            <person name="Slot J."/>
            <person name="Sipos G."/>
            <person name="Plett J."/>
            <person name="Nagy L.G."/>
            <person name="Grigoriev I.V."/>
        </authorList>
    </citation>
    <scope>NUCLEOTIDE SEQUENCE</scope>
    <source>
        <strain evidence="1">ICMP 16352</strain>
    </source>
</reference>
<proteinExistence type="predicted"/>
<feature type="non-terminal residue" evidence="1">
    <location>
        <position position="1"/>
    </location>
</feature>
<name>A0AA39U2V5_9AGAR</name>
<evidence type="ECO:0000313" key="1">
    <source>
        <dbReference type="EMBL" id="KAK0476382.1"/>
    </source>
</evidence>
<comment type="caution">
    <text evidence="1">The sequence shown here is derived from an EMBL/GenBank/DDBJ whole genome shotgun (WGS) entry which is preliminary data.</text>
</comment>
<protein>
    <recommendedName>
        <fullName evidence="4">RNase H type-1 domain-containing protein</fullName>
    </recommendedName>
</protein>
<dbReference type="EMBL" id="JAUEPR010000020">
    <property type="protein sequence ID" value="KAK0476382.1"/>
    <property type="molecule type" value="Genomic_DNA"/>
</dbReference>
<dbReference type="AlphaFoldDB" id="A0AA39U2V5"/>
<evidence type="ECO:0008006" key="4">
    <source>
        <dbReference type="Google" id="ProtNLM"/>
    </source>
</evidence>
<feature type="non-terminal residue" evidence="1">
    <location>
        <position position="131"/>
    </location>
</feature>
<accession>A0AA39U2V5</accession>
<keyword evidence="3" id="KW-1185">Reference proteome</keyword>
<dbReference type="Proteomes" id="UP001175227">
    <property type="component" value="Unassembled WGS sequence"/>
</dbReference>
<organism evidence="1 3">
    <name type="scientific">Armillaria novae-zelandiae</name>
    <dbReference type="NCBI Taxonomy" id="153914"/>
    <lineage>
        <taxon>Eukaryota</taxon>
        <taxon>Fungi</taxon>
        <taxon>Dikarya</taxon>
        <taxon>Basidiomycota</taxon>
        <taxon>Agaricomycotina</taxon>
        <taxon>Agaricomycetes</taxon>
        <taxon>Agaricomycetidae</taxon>
        <taxon>Agaricales</taxon>
        <taxon>Marasmiineae</taxon>
        <taxon>Physalacriaceae</taxon>
        <taxon>Armillaria</taxon>
    </lineage>
</organism>
<sequence length="131" mass="15261">WVKDHSGNLGNEGTDRLTGLASIWKDTDLVDTTIPPELRTRGAKLSMLTQATAYEIMRKLKQQSNEYQDKIDRISTNRNLTLALAAAGERYKTEITTEELWWSMLHKEFSWSARFFLWMVIHDGYTVGRHW</sequence>
<dbReference type="EMBL" id="JAUEPR010000010">
    <property type="protein sequence ID" value="KAK0480390.1"/>
    <property type="molecule type" value="Genomic_DNA"/>
</dbReference>
<evidence type="ECO:0000313" key="2">
    <source>
        <dbReference type="EMBL" id="KAK0480390.1"/>
    </source>
</evidence>